<feature type="compositionally biased region" description="Low complexity" evidence="1">
    <location>
        <begin position="107"/>
        <end position="121"/>
    </location>
</feature>
<feature type="compositionally biased region" description="Polar residues" evidence="1">
    <location>
        <begin position="82"/>
        <end position="106"/>
    </location>
</feature>
<feature type="region of interest" description="Disordered" evidence="1">
    <location>
        <begin position="42"/>
        <end position="123"/>
    </location>
</feature>
<dbReference type="Proteomes" id="UP000029665">
    <property type="component" value="Unassembled WGS sequence"/>
</dbReference>
<dbReference type="PANTHER" id="PTHR34154:SF3">
    <property type="entry name" value="ALKALI-SENSITIVE LINKAGE PROTEIN 1"/>
    <property type="match status" value="1"/>
</dbReference>
<feature type="chain" id="PRO_5001587602" evidence="2">
    <location>
        <begin position="23"/>
        <end position="775"/>
    </location>
</feature>
<dbReference type="InterPro" id="IPR053183">
    <property type="entry name" value="ASL1"/>
</dbReference>
<organism evidence="4 5">
    <name type="scientific">Pycnoporus cinnabarinus</name>
    <name type="common">Cinnabar-red polypore</name>
    <name type="synonym">Trametes cinnabarina</name>
    <dbReference type="NCBI Taxonomy" id="5643"/>
    <lineage>
        <taxon>Eukaryota</taxon>
        <taxon>Fungi</taxon>
        <taxon>Dikarya</taxon>
        <taxon>Basidiomycota</taxon>
        <taxon>Agaricomycotina</taxon>
        <taxon>Agaricomycetes</taxon>
        <taxon>Polyporales</taxon>
        <taxon>Polyporaceae</taxon>
        <taxon>Trametes</taxon>
    </lineage>
</organism>
<dbReference type="Pfam" id="PF11790">
    <property type="entry name" value="Glyco_hydro_cc"/>
    <property type="match status" value="1"/>
</dbReference>
<dbReference type="AlphaFoldDB" id="A0A060SP94"/>
<dbReference type="OrthoDB" id="5392202at2759"/>
<evidence type="ECO:0000256" key="2">
    <source>
        <dbReference type="SAM" id="SignalP"/>
    </source>
</evidence>
<dbReference type="InterPro" id="IPR029032">
    <property type="entry name" value="AhpD-like"/>
</dbReference>
<feature type="compositionally biased region" description="Low complexity" evidence="1">
    <location>
        <begin position="62"/>
        <end position="79"/>
    </location>
</feature>
<reference evidence="4" key="1">
    <citation type="submission" date="2014-01" db="EMBL/GenBank/DDBJ databases">
        <title>The genome of the white-rot fungus Pycnoporus cinnabarinus: a basidiomycete model with a versatile arsenal for lignocellulosic biomass breakdown.</title>
        <authorList>
            <person name="Levasseur A."/>
            <person name="Lomascolo A."/>
            <person name="Ruiz-Duenas F.J."/>
            <person name="Uzan E."/>
            <person name="Piumi F."/>
            <person name="Kues U."/>
            <person name="Ram A.F.J."/>
            <person name="Murat C."/>
            <person name="Haon M."/>
            <person name="Benoit I."/>
            <person name="Arfi Y."/>
            <person name="Chevret D."/>
            <person name="Drula E."/>
            <person name="Kwon M.J."/>
            <person name="Gouret P."/>
            <person name="Lesage-Meessen L."/>
            <person name="Lombard V."/>
            <person name="Mariette J."/>
            <person name="Noirot C."/>
            <person name="Park J."/>
            <person name="Patyshakuliyeva A."/>
            <person name="Wieneger R.A.B."/>
            <person name="Wosten H.A.B."/>
            <person name="Martin F."/>
            <person name="Coutinho P.M."/>
            <person name="de Vries R."/>
            <person name="Martinez A.T."/>
            <person name="Klopp C."/>
            <person name="Pontarotti P."/>
            <person name="Henrissat B."/>
            <person name="Record E."/>
        </authorList>
    </citation>
    <scope>NUCLEOTIDE SEQUENCE [LARGE SCALE GENOMIC DNA]</scope>
    <source>
        <strain evidence="4">BRFM137</strain>
    </source>
</reference>
<dbReference type="GO" id="GO:0009277">
    <property type="term" value="C:fungal-type cell wall"/>
    <property type="evidence" value="ECO:0007669"/>
    <property type="project" value="TreeGrafter"/>
</dbReference>
<dbReference type="EMBL" id="CCBP010000125">
    <property type="protein sequence ID" value="CDO74054.1"/>
    <property type="molecule type" value="Genomic_DNA"/>
</dbReference>
<feature type="compositionally biased region" description="Basic residues" evidence="1">
    <location>
        <begin position="47"/>
        <end position="59"/>
    </location>
</feature>
<dbReference type="InterPro" id="IPR017853">
    <property type="entry name" value="GH"/>
</dbReference>
<dbReference type="HOGENOM" id="CLU_360971_0_0_1"/>
<feature type="signal peptide" evidence="2">
    <location>
        <begin position="1"/>
        <end position="22"/>
    </location>
</feature>
<dbReference type="OMA" id="HANRYVE"/>
<feature type="domain" description="Asl1-like glycosyl hydrolase catalytic" evidence="3">
    <location>
        <begin position="135"/>
        <end position="366"/>
    </location>
</feature>
<dbReference type="PANTHER" id="PTHR34154">
    <property type="entry name" value="ALKALI-SENSITIVE LINKAGE PROTEIN 1"/>
    <property type="match status" value="1"/>
</dbReference>
<evidence type="ECO:0000313" key="5">
    <source>
        <dbReference type="Proteomes" id="UP000029665"/>
    </source>
</evidence>
<keyword evidence="2" id="KW-0732">Signal</keyword>
<dbReference type="GO" id="GO:0071966">
    <property type="term" value="P:fungal-type cell wall polysaccharide metabolic process"/>
    <property type="evidence" value="ECO:0007669"/>
    <property type="project" value="TreeGrafter"/>
</dbReference>
<dbReference type="SUPFAM" id="SSF51445">
    <property type="entry name" value="(Trans)glycosidases"/>
    <property type="match status" value="1"/>
</dbReference>
<gene>
    <name evidence="4" type="ORF">BN946_scf185043.g104</name>
</gene>
<dbReference type="STRING" id="5643.A0A060SP94"/>
<evidence type="ECO:0000259" key="3">
    <source>
        <dbReference type="Pfam" id="PF11790"/>
    </source>
</evidence>
<comment type="caution">
    <text evidence="4">The sequence shown here is derived from an EMBL/GenBank/DDBJ whole genome shotgun (WGS) entry which is preliminary data.</text>
</comment>
<proteinExistence type="predicted"/>
<dbReference type="GO" id="GO:0016787">
    <property type="term" value="F:hydrolase activity"/>
    <property type="evidence" value="ECO:0007669"/>
    <property type="project" value="UniProtKB-KW"/>
</dbReference>
<evidence type="ECO:0000313" key="4">
    <source>
        <dbReference type="EMBL" id="CDO74054.1"/>
    </source>
</evidence>
<name>A0A060SP94_PYCCI</name>
<evidence type="ECO:0000256" key="1">
    <source>
        <dbReference type="SAM" id="MobiDB-lite"/>
    </source>
</evidence>
<protein>
    <submittedName>
        <fullName evidence="4">Glycoside Hydrolase Family 128 protein</fullName>
    </submittedName>
</protein>
<keyword evidence="4" id="KW-0378">Hydrolase</keyword>
<accession>A0A060SP94</accession>
<dbReference type="InterPro" id="IPR024655">
    <property type="entry name" value="Asl1_glyco_hydro_catalytic"/>
</dbReference>
<sequence>MATKLLNLVALSSLAIMACTFGAPPTNALSTGHLHANRYVEHAPIAARKKRDQSKRCKPRPSSSLASSSATHTTTSAHSQVAAITTTHTQAAPSSTKPAAPVTTSKASSGNSGSSGSGSANLGQFGTPGHKICNAWGNGNDPSLANFKTEHVIGLYDWGVQKPANADKLGYLYMPMLWGGSKDKIDEFEAAIKPGLGQIILGFNEPNEEGQSNMSPQTAAALWKQHIQPKRSMGYKLATPAMSSRPNGFAWMQDFFKACGDECTFDFQALHYYDIGFEKLQAYLEKYHNEFNLPILLTEFADQNFNGGGQATMDEIWQFMGQALAFFDQTEWIAAACPFGVMHDLQGVNPLNLLQNPDGSPTALGSFVINDGNFGMTVKHLPPAVKQLLTLRTPQPRPTPSLSKLTGVLSSTYEDAKAKKAERGWLTLATCTLLTANAPPTIGHLYRFATRTDLENAATRRSLAEALDKAALMRESALKSCIFVGVPRTILSLANLNETIEDDVRNGLRMTSVRTVTRENVDEIVARGEALWASIYEPHAEKLRNKLGSYHPDFIGRVCLLYAHAWVGALRARVSGPPAEAPSPVDAPIMHRGIMQRVRSLGPACPRRSSSVWGIIDVRRTCRIVGMLRAACPLLNPICTALRPITHANLLVDRPSAPSSRPFASSVPFIIPEFIIQAYGTVLAPLPGGDAVQGNLSRALGSVVGTACLRAEGGVGPQLTSHVFGLLKARNVPGLSEEDYWLASDEGTEWVVRTVDKLLDVVKPELGDGPGQAKL</sequence>
<keyword evidence="5" id="KW-1185">Reference proteome</keyword>
<dbReference type="Gene3D" id="1.20.1290.10">
    <property type="entry name" value="AhpD-like"/>
    <property type="match status" value="1"/>
</dbReference>
<dbReference type="PROSITE" id="PS51257">
    <property type="entry name" value="PROKAR_LIPOPROTEIN"/>
    <property type="match status" value="1"/>
</dbReference>